<sequence>MIRKKIKVAQDRQKNYHDQRSKPLEFQVGDHVFFRVSPITEVDRALKSRKLFPKFIVPFEVLSRVGPVAYHISLPPNLSNLHHVFHVSLLRKYIPDPSYVIEPDPVQVQENLS</sequence>
<dbReference type="RefSeq" id="XP_027357489.1">
    <property type="nucleotide sequence ID" value="XM_027501688.1"/>
</dbReference>
<organism evidence="2 3">
    <name type="scientific">Abrus precatorius</name>
    <name type="common">Indian licorice</name>
    <name type="synonym">Glycine abrus</name>
    <dbReference type="NCBI Taxonomy" id="3816"/>
    <lineage>
        <taxon>Eukaryota</taxon>
        <taxon>Viridiplantae</taxon>
        <taxon>Streptophyta</taxon>
        <taxon>Embryophyta</taxon>
        <taxon>Tracheophyta</taxon>
        <taxon>Spermatophyta</taxon>
        <taxon>Magnoliopsida</taxon>
        <taxon>eudicotyledons</taxon>
        <taxon>Gunneridae</taxon>
        <taxon>Pentapetalae</taxon>
        <taxon>rosids</taxon>
        <taxon>fabids</taxon>
        <taxon>Fabales</taxon>
        <taxon>Fabaceae</taxon>
        <taxon>Papilionoideae</taxon>
        <taxon>50 kb inversion clade</taxon>
        <taxon>NPAAA clade</taxon>
        <taxon>indigoferoid/millettioid clade</taxon>
        <taxon>Abreae</taxon>
        <taxon>Abrus</taxon>
    </lineage>
</organism>
<dbReference type="OrthoDB" id="1939135at2759"/>
<evidence type="ECO:0000313" key="2">
    <source>
        <dbReference type="Proteomes" id="UP000694853"/>
    </source>
</evidence>
<evidence type="ECO:0000313" key="3">
    <source>
        <dbReference type="RefSeq" id="XP_027357489.1"/>
    </source>
</evidence>
<dbReference type="GeneID" id="113866890"/>
<reference evidence="3" key="2">
    <citation type="submission" date="2025-08" db="UniProtKB">
        <authorList>
            <consortium name="RefSeq"/>
        </authorList>
    </citation>
    <scope>IDENTIFICATION</scope>
    <source>
        <tissue evidence="3">Young leaves</tissue>
    </source>
</reference>
<evidence type="ECO:0000259" key="1">
    <source>
        <dbReference type="Pfam" id="PF24626"/>
    </source>
</evidence>
<accession>A0A8B8LRI7</accession>
<proteinExistence type="predicted"/>
<dbReference type="InterPro" id="IPR056924">
    <property type="entry name" value="SH3_Tf2-1"/>
</dbReference>
<dbReference type="Proteomes" id="UP000694853">
    <property type="component" value="Unplaced"/>
</dbReference>
<reference evidence="2" key="1">
    <citation type="journal article" date="2019" name="Toxins">
        <title>Detection of Abrin-Like and Prepropulchellin-Like Toxin Genes and Transcripts Using Whole Genome Sequencing and Full-Length Transcript Sequencing of Abrus precatorius.</title>
        <authorList>
            <person name="Hovde B.T."/>
            <person name="Daligault H.E."/>
            <person name="Hanschen E.R."/>
            <person name="Kunde Y.A."/>
            <person name="Johnson M.B."/>
            <person name="Starkenburg S.R."/>
            <person name="Johnson S.L."/>
        </authorList>
    </citation>
    <scope>NUCLEOTIDE SEQUENCE [LARGE SCALE GENOMIC DNA]</scope>
</reference>
<dbReference type="PANTHER" id="PTHR46148:SF60">
    <property type="entry name" value="CHROMO DOMAIN-CONTAINING PROTEIN"/>
    <property type="match status" value="1"/>
</dbReference>
<keyword evidence="2" id="KW-1185">Reference proteome</keyword>
<name>A0A8B8LRI7_ABRPR</name>
<dbReference type="Pfam" id="PF24626">
    <property type="entry name" value="SH3_Tf2-1"/>
    <property type="match status" value="1"/>
</dbReference>
<feature type="domain" description="Tf2-1-like SH3-like" evidence="1">
    <location>
        <begin position="29"/>
        <end position="93"/>
    </location>
</feature>
<dbReference type="KEGG" id="aprc:113866890"/>
<dbReference type="PANTHER" id="PTHR46148">
    <property type="entry name" value="CHROMO DOMAIN-CONTAINING PROTEIN"/>
    <property type="match status" value="1"/>
</dbReference>
<gene>
    <name evidence="3" type="primary">LOC113866890</name>
</gene>
<dbReference type="AlphaFoldDB" id="A0A8B8LRI7"/>
<protein>
    <submittedName>
        <fullName evidence="3">Uncharacterized protein LOC113866890</fullName>
    </submittedName>
</protein>